<dbReference type="PANTHER" id="PTHR35519:SF2">
    <property type="entry name" value="PH DOMAIN PROTEIN"/>
    <property type="match status" value="1"/>
</dbReference>
<evidence type="ECO:0008006" key="4">
    <source>
        <dbReference type="Google" id="ProtNLM"/>
    </source>
</evidence>
<keyword evidence="1" id="KW-1133">Transmembrane helix</keyword>
<dbReference type="OrthoDB" id="513552at2"/>
<reference evidence="2 3" key="1">
    <citation type="submission" date="2019-02" db="EMBL/GenBank/DDBJ databases">
        <title>Deep-cultivation of Planctomycetes and their phenomic and genomic characterization uncovers novel biology.</title>
        <authorList>
            <person name="Wiegand S."/>
            <person name="Jogler M."/>
            <person name="Boedeker C."/>
            <person name="Pinto D."/>
            <person name="Vollmers J."/>
            <person name="Rivas-Marin E."/>
            <person name="Kohn T."/>
            <person name="Peeters S.H."/>
            <person name="Heuer A."/>
            <person name="Rast P."/>
            <person name="Oberbeckmann S."/>
            <person name="Bunk B."/>
            <person name="Jeske O."/>
            <person name="Meyerdierks A."/>
            <person name="Storesund J.E."/>
            <person name="Kallscheuer N."/>
            <person name="Luecker S."/>
            <person name="Lage O.M."/>
            <person name="Pohl T."/>
            <person name="Merkel B.J."/>
            <person name="Hornburger P."/>
            <person name="Mueller R.-W."/>
            <person name="Bruemmer F."/>
            <person name="Labrenz M."/>
            <person name="Spormann A.M."/>
            <person name="Op den Camp H."/>
            <person name="Overmann J."/>
            <person name="Amann R."/>
            <person name="Jetten M.S.M."/>
            <person name="Mascher T."/>
            <person name="Medema M.H."/>
            <person name="Devos D.P."/>
            <person name="Kaster A.-K."/>
            <person name="Ovreas L."/>
            <person name="Rohde M."/>
            <person name="Galperin M.Y."/>
            <person name="Jogler C."/>
        </authorList>
    </citation>
    <scope>NUCLEOTIDE SEQUENCE [LARGE SCALE GENOMIC DNA]</scope>
    <source>
        <strain evidence="2 3">K22_7</strain>
    </source>
</reference>
<dbReference type="EMBL" id="CP036525">
    <property type="protein sequence ID" value="QDT08034.1"/>
    <property type="molecule type" value="Genomic_DNA"/>
</dbReference>
<gene>
    <name evidence="2" type="ORF">K227x_64640</name>
</gene>
<keyword evidence="3" id="KW-1185">Reference proteome</keyword>
<evidence type="ECO:0000313" key="2">
    <source>
        <dbReference type="EMBL" id="QDT08034.1"/>
    </source>
</evidence>
<accession>A0A517NLM3</accession>
<dbReference type="RefSeq" id="WP_145176849.1">
    <property type="nucleotide sequence ID" value="NZ_CP036525.1"/>
</dbReference>
<dbReference type="Pfam" id="PF13430">
    <property type="entry name" value="DUF4112"/>
    <property type="match status" value="1"/>
</dbReference>
<feature type="transmembrane region" description="Helical" evidence="1">
    <location>
        <begin position="39"/>
        <end position="59"/>
    </location>
</feature>
<protein>
    <recommendedName>
        <fullName evidence="4">DUF4112 domain-containing protein</fullName>
    </recommendedName>
</protein>
<dbReference type="InterPro" id="IPR025187">
    <property type="entry name" value="DUF4112"/>
</dbReference>
<keyword evidence="1" id="KW-0472">Membrane</keyword>
<dbReference type="PANTHER" id="PTHR35519">
    <property type="entry name" value="MEMBRANE PROTEINS"/>
    <property type="match status" value="1"/>
</dbReference>
<dbReference type="KEGG" id="rlc:K227x_64640"/>
<feature type="transmembrane region" description="Helical" evidence="1">
    <location>
        <begin position="71"/>
        <end position="92"/>
    </location>
</feature>
<name>A0A517NLM3_9BACT</name>
<sequence length="120" mass="14077">MPDDEQLRQIQMRTEWFAKLMDEAIEIPIIKVRLGWDSLIGFIPAIGDFAGLLMHGYLLTQAYRAGARKRVYLKMLWYALIDFLIGVIPFLGDIFDIFWKSNRRSANLLRREIARQTKTD</sequence>
<evidence type="ECO:0000256" key="1">
    <source>
        <dbReference type="SAM" id="Phobius"/>
    </source>
</evidence>
<evidence type="ECO:0000313" key="3">
    <source>
        <dbReference type="Proteomes" id="UP000318538"/>
    </source>
</evidence>
<organism evidence="2 3">
    <name type="scientific">Rubripirellula lacrimiformis</name>
    <dbReference type="NCBI Taxonomy" id="1930273"/>
    <lineage>
        <taxon>Bacteria</taxon>
        <taxon>Pseudomonadati</taxon>
        <taxon>Planctomycetota</taxon>
        <taxon>Planctomycetia</taxon>
        <taxon>Pirellulales</taxon>
        <taxon>Pirellulaceae</taxon>
        <taxon>Rubripirellula</taxon>
    </lineage>
</organism>
<dbReference type="Proteomes" id="UP000318538">
    <property type="component" value="Chromosome"/>
</dbReference>
<dbReference type="AlphaFoldDB" id="A0A517NLM3"/>
<proteinExistence type="predicted"/>
<keyword evidence="1" id="KW-0812">Transmembrane</keyword>